<dbReference type="InterPro" id="IPR012337">
    <property type="entry name" value="RNaseH-like_sf"/>
</dbReference>
<keyword evidence="2" id="KW-0812">Transmembrane</keyword>
<name>A0AAV2IF58_LYMST</name>
<dbReference type="AlphaFoldDB" id="A0AAV2IF58"/>
<sequence length="533" mass="61575">MVEVTRHNFDAFLPQIEYSINSADFIAVDTEFTGLYFDETSKPSLFDNTAERYAKIKTSVQKFTLSQIGFTTFTGNVEENSYSAQTFQFHLCPEPSGSIDQRFTVQASCIKFLCKHSFNYNKWLYEGLPYLNLAQEKLIKEELAAGLMLESDIYEKDVQTLCSKVASWLASAEIGECLTLSLNNDVDLSSYVYHSNLRSRFAQIWTTTNQFDQIVVERIDEMKRQLLEKQSADSDQVFQKMQIEEMLGFTRVFRLIQEAKKPLVGHNLLMDLMFMYEKFHNYLPDSFNVFKEDIQRMFPVIFDTKHINHCLRKVLESVEVYSVSSLKDLYDGIKSILVHRTLGHPSIIQDESVENKETDQLHHAGYDSYLCGYVFLRLCHFLHFRDVCSMDVRPCAFKDYLGTMKKYKNCINLIRAMAAHIKLDGEEPPSQRPPLIFVNTVKPGAKLISQQLAVWFSLYGLVDIQMINSRQAIVATSNFLTAREILEAFKNHHSIAVTKYRFWEHSRLGQSILWVSLAVTTGSCAYLLFNTFR</sequence>
<dbReference type="Pfam" id="PF04857">
    <property type="entry name" value="CAF1"/>
    <property type="match status" value="1"/>
</dbReference>
<feature type="transmembrane region" description="Helical" evidence="2">
    <location>
        <begin position="511"/>
        <end position="529"/>
    </location>
</feature>
<keyword evidence="2" id="KW-0472">Membrane</keyword>
<comment type="caution">
    <text evidence="3">The sequence shown here is derived from an EMBL/GenBank/DDBJ whole genome shotgun (WGS) entry which is preliminary data.</text>
</comment>
<dbReference type="GO" id="GO:0005634">
    <property type="term" value="C:nucleus"/>
    <property type="evidence" value="ECO:0007669"/>
    <property type="project" value="TreeGrafter"/>
</dbReference>
<evidence type="ECO:0000256" key="2">
    <source>
        <dbReference type="SAM" id="Phobius"/>
    </source>
</evidence>
<evidence type="ECO:0000313" key="4">
    <source>
        <dbReference type="Proteomes" id="UP001497497"/>
    </source>
</evidence>
<dbReference type="PANTHER" id="PTHR15092">
    <property type="entry name" value="POLY A -SPECIFIC RIBONUCLEASE/TARGET OF EGR1, MEMBER 1"/>
    <property type="match status" value="1"/>
</dbReference>
<organism evidence="3 4">
    <name type="scientific">Lymnaea stagnalis</name>
    <name type="common">Great pond snail</name>
    <name type="synonym">Helix stagnalis</name>
    <dbReference type="NCBI Taxonomy" id="6523"/>
    <lineage>
        <taxon>Eukaryota</taxon>
        <taxon>Metazoa</taxon>
        <taxon>Spiralia</taxon>
        <taxon>Lophotrochozoa</taxon>
        <taxon>Mollusca</taxon>
        <taxon>Gastropoda</taxon>
        <taxon>Heterobranchia</taxon>
        <taxon>Euthyneura</taxon>
        <taxon>Panpulmonata</taxon>
        <taxon>Hygrophila</taxon>
        <taxon>Lymnaeoidea</taxon>
        <taxon>Lymnaeidae</taxon>
        <taxon>Lymnaea</taxon>
    </lineage>
</organism>
<reference evidence="3 4" key="1">
    <citation type="submission" date="2024-04" db="EMBL/GenBank/DDBJ databases">
        <authorList>
            <consortium name="Genoscope - CEA"/>
            <person name="William W."/>
        </authorList>
    </citation>
    <scope>NUCLEOTIDE SEQUENCE [LARGE SCALE GENOMIC DNA]</scope>
</reference>
<keyword evidence="4" id="KW-1185">Reference proteome</keyword>
<gene>
    <name evidence="3" type="ORF">GSLYS_00018705001</name>
</gene>
<dbReference type="GO" id="GO:1990431">
    <property type="term" value="P:priRNA 3'-end processing"/>
    <property type="evidence" value="ECO:0007669"/>
    <property type="project" value="TreeGrafter"/>
</dbReference>
<evidence type="ECO:0000313" key="3">
    <source>
        <dbReference type="EMBL" id="CAL1545222.1"/>
    </source>
</evidence>
<proteinExistence type="inferred from homology"/>
<keyword evidence="2" id="KW-1133">Transmembrane helix</keyword>
<dbReference type="SUPFAM" id="SSF53098">
    <property type="entry name" value="Ribonuclease H-like"/>
    <property type="match status" value="1"/>
</dbReference>
<dbReference type="InterPro" id="IPR036397">
    <property type="entry name" value="RNaseH_sf"/>
</dbReference>
<dbReference type="PANTHER" id="PTHR15092:SF22">
    <property type="entry name" value="POLY(A)-SPECIFIC RIBONUCLEASE PNLDC1"/>
    <property type="match status" value="1"/>
</dbReference>
<evidence type="ECO:0000256" key="1">
    <source>
        <dbReference type="ARBA" id="ARBA00008372"/>
    </source>
</evidence>
<dbReference type="GO" id="GO:0005783">
    <property type="term" value="C:endoplasmic reticulum"/>
    <property type="evidence" value="ECO:0007669"/>
    <property type="project" value="TreeGrafter"/>
</dbReference>
<dbReference type="GO" id="GO:0000175">
    <property type="term" value="F:3'-5'-RNA exonuclease activity"/>
    <property type="evidence" value="ECO:0007669"/>
    <property type="project" value="TreeGrafter"/>
</dbReference>
<dbReference type="Proteomes" id="UP001497497">
    <property type="component" value="Unassembled WGS sequence"/>
</dbReference>
<dbReference type="EMBL" id="CAXITT010000689">
    <property type="protein sequence ID" value="CAL1545222.1"/>
    <property type="molecule type" value="Genomic_DNA"/>
</dbReference>
<dbReference type="GO" id="GO:1990432">
    <property type="term" value="P:siRNA 3'-end processing"/>
    <property type="evidence" value="ECO:0007669"/>
    <property type="project" value="TreeGrafter"/>
</dbReference>
<dbReference type="GO" id="GO:0000289">
    <property type="term" value="P:nuclear-transcribed mRNA poly(A) tail shortening"/>
    <property type="evidence" value="ECO:0007669"/>
    <property type="project" value="TreeGrafter"/>
</dbReference>
<dbReference type="Gene3D" id="3.30.420.10">
    <property type="entry name" value="Ribonuclease H-like superfamily/Ribonuclease H"/>
    <property type="match status" value="2"/>
</dbReference>
<protein>
    <submittedName>
        <fullName evidence="3">Uncharacterized protein</fullName>
    </submittedName>
</protein>
<dbReference type="InterPro" id="IPR006941">
    <property type="entry name" value="RNase_CAF1"/>
</dbReference>
<comment type="similarity">
    <text evidence="1">Belongs to the CAF1 family.</text>
</comment>
<dbReference type="InterPro" id="IPR051181">
    <property type="entry name" value="CAF1_poly(A)_ribonucleases"/>
</dbReference>
<dbReference type="GO" id="GO:0003723">
    <property type="term" value="F:RNA binding"/>
    <property type="evidence" value="ECO:0007669"/>
    <property type="project" value="TreeGrafter"/>
</dbReference>
<accession>A0AAV2IF58</accession>